<proteinExistence type="predicted"/>
<feature type="compositionally biased region" description="Basic and acidic residues" evidence="2">
    <location>
        <begin position="243"/>
        <end position="260"/>
    </location>
</feature>
<keyword evidence="3" id="KW-0472">Membrane</keyword>
<feature type="compositionally biased region" description="Polar residues" evidence="2">
    <location>
        <begin position="262"/>
        <end position="275"/>
    </location>
</feature>
<evidence type="ECO:0000313" key="4">
    <source>
        <dbReference type="Proteomes" id="UP000515140"/>
    </source>
</evidence>
<feature type="transmembrane region" description="Helical" evidence="3">
    <location>
        <begin position="191"/>
        <end position="211"/>
    </location>
</feature>
<dbReference type="InterPro" id="IPR011701">
    <property type="entry name" value="MFS"/>
</dbReference>
<dbReference type="Proteomes" id="UP000515140">
    <property type="component" value="Unplaced"/>
</dbReference>
<accession>A0A6P5JG47</accession>
<feature type="transmembrane region" description="Helical" evidence="3">
    <location>
        <begin position="474"/>
        <end position="493"/>
    </location>
</feature>
<dbReference type="Gene3D" id="1.20.1250.20">
    <property type="entry name" value="MFS general substrate transporter like domains"/>
    <property type="match status" value="1"/>
</dbReference>
<comment type="subcellular location">
    <subcellularLocation>
        <location evidence="1">Membrane</location>
        <topology evidence="1">Multi-pass membrane protein</topology>
    </subcellularLocation>
</comment>
<keyword evidence="3" id="KW-0812">Transmembrane</keyword>
<dbReference type="PANTHER" id="PTHR20765">
    <property type="entry name" value="SOLUTE CARRIER FAMILY 43 MEMBER 3-RELATED"/>
    <property type="match status" value="1"/>
</dbReference>
<dbReference type="GO" id="GO:0022857">
    <property type="term" value="F:transmembrane transporter activity"/>
    <property type="evidence" value="ECO:0007669"/>
    <property type="project" value="InterPro"/>
</dbReference>
<dbReference type="KEGG" id="pcw:110199497"/>
<dbReference type="PANTHER" id="PTHR20765:SF1">
    <property type="entry name" value="EQUILIBRATIVE NUCLEOBASE TRANSPORTER 1"/>
    <property type="match status" value="1"/>
</dbReference>
<feature type="transmembrane region" description="Helical" evidence="3">
    <location>
        <begin position="446"/>
        <end position="468"/>
    </location>
</feature>
<dbReference type="SUPFAM" id="SSF103473">
    <property type="entry name" value="MFS general substrate transporter"/>
    <property type="match status" value="1"/>
</dbReference>
<dbReference type="InterPro" id="IPR036259">
    <property type="entry name" value="MFS_trans_sf"/>
</dbReference>
<dbReference type="InParanoid" id="A0A6P5JG47"/>
<dbReference type="InterPro" id="IPR027197">
    <property type="entry name" value="SLC43A3"/>
</dbReference>
<dbReference type="CTD" id="29015"/>
<dbReference type="GO" id="GO:0016020">
    <property type="term" value="C:membrane"/>
    <property type="evidence" value="ECO:0007669"/>
    <property type="project" value="UniProtKB-SubCell"/>
</dbReference>
<feature type="transmembrane region" description="Helical" evidence="3">
    <location>
        <begin position="164"/>
        <end position="185"/>
    </location>
</feature>
<feature type="transmembrane region" description="Helical" evidence="3">
    <location>
        <begin position="410"/>
        <end position="434"/>
    </location>
</feature>
<protein>
    <submittedName>
        <fullName evidence="5">Solute carrier family 43 member 3 isoform X1</fullName>
    </submittedName>
</protein>
<gene>
    <name evidence="5" type="primary">SLC43A3</name>
</gene>
<evidence type="ECO:0000256" key="1">
    <source>
        <dbReference type="ARBA" id="ARBA00004141"/>
    </source>
</evidence>
<dbReference type="GeneID" id="110199497"/>
<feature type="transmembrane region" description="Helical" evidence="3">
    <location>
        <begin position="75"/>
        <end position="97"/>
    </location>
</feature>
<dbReference type="AlphaFoldDB" id="A0A6P5JG47"/>
<reference evidence="5" key="1">
    <citation type="submission" date="2025-08" db="UniProtKB">
        <authorList>
            <consortium name="RefSeq"/>
        </authorList>
    </citation>
    <scope>IDENTIFICATION</scope>
    <source>
        <tissue evidence="5">Spleen</tissue>
    </source>
</reference>
<organism evidence="4 5">
    <name type="scientific">Phascolarctos cinereus</name>
    <name type="common">Koala</name>
    <dbReference type="NCBI Taxonomy" id="38626"/>
    <lineage>
        <taxon>Eukaryota</taxon>
        <taxon>Metazoa</taxon>
        <taxon>Chordata</taxon>
        <taxon>Craniata</taxon>
        <taxon>Vertebrata</taxon>
        <taxon>Euteleostomi</taxon>
        <taxon>Mammalia</taxon>
        <taxon>Metatheria</taxon>
        <taxon>Diprotodontia</taxon>
        <taxon>Phascolarctidae</taxon>
        <taxon>Phascolarctos</taxon>
    </lineage>
</organism>
<keyword evidence="4" id="KW-1185">Reference proteome</keyword>
<feature type="transmembrane region" description="Helical" evidence="3">
    <location>
        <begin position="295"/>
        <end position="313"/>
    </location>
</feature>
<feature type="transmembrane region" description="Helical" evidence="3">
    <location>
        <begin position="131"/>
        <end position="152"/>
    </location>
</feature>
<keyword evidence="3" id="KW-1133">Transmembrane helix</keyword>
<evidence type="ECO:0000256" key="2">
    <source>
        <dbReference type="SAM" id="MobiDB-lite"/>
    </source>
</evidence>
<feature type="region of interest" description="Disordered" evidence="2">
    <location>
        <begin position="243"/>
        <end position="284"/>
    </location>
</feature>
<evidence type="ECO:0000256" key="3">
    <source>
        <dbReference type="SAM" id="Phobius"/>
    </source>
</evidence>
<sequence>MLNNFMAGPQLSLRVATVLTGLLECIAFSGLIFGWTSLVFVLKSDHYFEDLCEQPVNQTSNTTRHSECSTQDSKFSLIFTLASFSNNFMTFPLGYIFDRLGTTVARLIAIFLYSGATLLVAVSSAGTAPMLFAAFPMLAVGGILFLLTNLQVGNLFGKHRSTIITLYNGAFDSSSAIFLIIKLLYERGLTLQISFFILCTFSIWHLIRTFFLMPRGHIPFPLPSNYSYGATSFLSIDCSRGADRSQETKDEEVRKEKVELSQEANAPSPDVQQETARTDKSDPRSFRGCVLSWRFFWHLVWLSSMQLWHYLFIGTLNPMLNSLARGNQHLVSTYTNAFAITQLFGVLCAPWNGFLLDGIKKKFQQEARKKGFPESMADLHSTFPSLTVTSLLCLSFSICATIPILKLQYFTFILQVISRSFLYGGNAAFITLAFPSQHFGKIYGTAMMLSALISLLQFPIFIFIKGPLQGDPTYVNIGLILFTLLSFVQPFLLSRQWRHQEKQV</sequence>
<dbReference type="RefSeq" id="XP_020830046.1">
    <property type="nucleotide sequence ID" value="XM_020974387.1"/>
</dbReference>
<evidence type="ECO:0000313" key="5">
    <source>
        <dbReference type="RefSeq" id="XP_020830046.1"/>
    </source>
</evidence>
<name>A0A6P5JG47_PHACI</name>
<feature type="transmembrane region" description="Helical" evidence="3">
    <location>
        <begin position="377"/>
        <end position="404"/>
    </location>
</feature>
<feature type="transmembrane region" description="Helical" evidence="3">
    <location>
        <begin position="104"/>
        <end position="125"/>
    </location>
</feature>
<feature type="transmembrane region" description="Helical" evidence="3">
    <location>
        <begin position="12"/>
        <end position="35"/>
    </location>
</feature>
<feature type="transmembrane region" description="Helical" evidence="3">
    <location>
        <begin position="333"/>
        <end position="356"/>
    </location>
</feature>
<dbReference type="FunCoup" id="A0A6P5JG47">
    <property type="interactions" value="325"/>
</dbReference>
<dbReference type="Pfam" id="PF07690">
    <property type="entry name" value="MFS_1"/>
    <property type="match status" value="1"/>
</dbReference>